<organism evidence="3 4">
    <name type="scientific">Periconia macrospinosa</name>
    <dbReference type="NCBI Taxonomy" id="97972"/>
    <lineage>
        <taxon>Eukaryota</taxon>
        <taxon>Fungi</taxon>
        <taxon>Dikarya</taxon>
        <taxon>Ascomycota</taxon>
        <taxon>Pezizomycotina</taxon>
        <taxon>Dothideomycetes</taxon>
        <taxon>Pleosporomycetidae</taxon>
        <taxon>Pleosporales</taxon>
        <taxon>Massarineae</taxon>
        <taxon>Periconiaceae</taxon>
        <taxon>Periconia</taxon>
    </lineage>
</organism>
<dbReference type="SUPFAM" id="SSF57701">
    <property type="entry name" value="Zn2/Cys6 DNA-binding domain"/>
    <property type="match status" value="1"/>
</dbReference>
<dbReference type="Gene3D" id="4.10.240.10">
    <property type="entry name" value="Zn(2)-C6 fungal-type DNA-binding domain"/>
    <property type="match status" value="1"/>
</dbReference>
<keyword evidence="1" id="KW-0539">Nucleus</keyword>
<gene>
    <name evidence="3" type="ORF">DM02DRAFT_694603</name>
</gene>
<evidence type="ECO:0000259" key="2">
    <source>
        <dbReference type="PROSITE" id="PS50048"/>
    </source>
</evidence>
<dbReference type="InterPro" id="IPR036864">
    <property type="entry name" value="Zn2-C6_fun-type_DNA-bd_sf"/>
</dbReference>
<accession>A0A2V1E192</accession>
<dbReference type="InterPro" id="IPR053178">
    <property type="entry name" value="Osmoadaptation_assoc"/>
</dbReference>
<keyword evidence="4" id="KW-1185">Reference proteome</keyword>
<dbReference type="Pfam" id="PF11951">
    <property type="entry name" value="Fungal_trans_2"/>
    <property type="match status" value="1"/>
</dbReference>
<dbReference type="Proteomes" id="UP000244855">
    <property type="component" value="Unassembled WGS sequence"/>
</dbReference>
<dbReference type="PROSITE" id="PS50048">
    <property type="entry name" value="ZN2_CY6_FUNGAL_2"/>
    <property type="match status" value="1"/>
</dbReference>
<protein>
    <recommendedName>
        <fullName evidence="2">Zn(2)-C6 fungal-type domain-containing protein</fullName>
    </recommendedName>
</protein>
<feature type="domain" description="Zn(2)-C6 fungal-type" evidence="2">
    <location>
        <begin position="17"/>
        <end position="44"/>
    </location>
</feature>
<evidence type="ECO:0000313" key="4">
    <source>
        <dbReference type="Proteomes" id="UP000244855"/>
    </source>
</evidence>
<evidence type="ECO:0000313" key="3">
    <source>
        <dbReference type="EMBL" id="PVI04066.1"/>
    </source>
</evidence>
<dbReference type="AlphaFoldDB" id="A0A2V1E192"/>
<dbReference type="PANTHER" id="PTHR38111">
    <property type="entry name" value="ZN(2)-C6 FUNGAL-TYPE DOMAIN-CONTAINING PROTEIN-RELATED"/>
    <property type="match status" value="1"/>
</dbReference>
<name>A0A2V1E192_9PLEO</name>
<dbReference type="GO" id="GO:0008270">
    <property type="term" value="F:zinc ion binding"/>
    <property type="evidence" value="ECO:0007669"/>
    <property type="project" value="InterPro"/>
</dbReference>
<dbReference type="InterPro" id="IPR001138">
    <property type="entry name" value="Zn2Cys6_DnaBD"/>
</dbReference>
<sequence>MLTRVGPYDGRRARRKRCTACAKRKIKCQGGLPCDYCTKTKQTCQPNIPKSRPALVFVSQETQMTTINAPQSTLASSNDFEKDLAYFTACFLPMNLFSGQLLLECNDLQAMLRASPASQYAISAISSLHRCLTFMSTEPKNIQHQGMCRAMESYSQSVNRIQSLIYKKTFQSEPYTVWSTFLLGIFELMRDNTGQNWLKHFLSGTCAIIRLQHPSSLVLQDEHSIQRRRFFLSTRIFEISRSLIFTEPTFLADPSWTEALSLLWVGEGLALWHPKEALFDILPKFSHLGICALRFVHTEAAQLSLVDQYARTESLGAEGLSLRRALQEWQELATQWSIAIPHFANRTDGADIDLLIAQAYFHAISIYLSGIFDYHVPWTKEGAPCAPILPRHEVEHHIAEIFGFCKALLNAGVAGIMLFFPLRVTGARSRQVQDQNEVLSFFREISQRGYSTATTLVAELCTLWGSS</sequence>
<proteinExistence type="predicted"/>
<dbReference type="GO" id="GO:0000981">
    <property type="term" value="F:DNA-binding transcription factor activity, RNA polymerase II-specific"/>
    <property type="evidence" value="ECO:0007669"/>
    <property type="project" value="InterPro"/>
</dbReference>
<reference evidence="3 4" key="1">
    <citation type="journal article" date="2018" name="Sci. Rep.">
        <title>Comparative genomics provides insights into the lifestyle and reveals functional heterogeneity of dark septate endophytic fungi.</title>
        <authorList>
            <person name="Knapp D.G."/>
            <person name="Nemeth J.B."/>
            <person name="Barry K."/>
            <person name="Hainaut M."/>
            <person name="Henrissat B."/>
            <person name="Johnson J."/>
            <person name="Kuo A."/>
            <person name="Lim J.H.P."/>
            <person name="Lipzen A."/>
            <person name="Nolan M."/>
            <person name="Ohm R.A."/>
            <person name="Tamas L."/>
            <person name="Grigoriev I.V."/>
            <person name="Spatafora J.W."/>
            <person name="Nagy L.G."/>
            <person name="Kovacs G.M."/>
        </authorList>
    </citation>
    <scope>NUCLEOTIDE SEQUENCE [LARGE SCALE GENOMIC DNA]</scope>
    <source>
        <strain evidence="3 4">DSE2036</strain>
    </source>
</reference>
<dbReference type="PANTHER" id="PTHR38111:SF2">
    <property type="entry name" value="FINGER DOMAIN PROTEIN, PUTATIVE (AFU_ORTHOLOGUE AFUA_1G01560)-RELATED"/>
    <property type="match status" value="1"/>
</dbReference>
<dbReference type="InterPro" id="IPR021858">
    <property type="entry name" value="Fun_TF"/>
</dbReference>
<dbReference type="CDD" id="cd00067">
    <property type="entry name" value="GAL4"/>
    <property type="match status" value="1"/>
</dbReference>
<evidence type="ECO:0000256" key="1">
    <source>
        <dbReference type="ARBA" id="ARBA00023242"/>
    </source>
</evidence>
<dbReference type="OrthoDB" id="194358at2759"/>
<dbReference type="EMBL" id="KZ805325">
    <property type="protein sequence ID" value="PVI04066.1"/>
    <property type="molecule type" value="Genomic_DNA"/>
</dbReference>